<dbReference type="Pfam" id="PF17389">
    <property type="entry name" value="Bac_rhamnosid6H"/>
    <property type="match status" value="1"/>
</dbReference>
<evidence type="ECO:0000259" key="4">
    <source>
        <dbReference type="Pfam" id="PF05592"/>
    </source>
</evidence>
<dbReference type="InterPro" id="IPR016007">
    <property type="entry name" value="Alpha_rhamnosid"/>
</dbReference>
<dbReference type="PANTHER" id="PTHR33307">
    <property type="entry name" value="ALPHA-RHAMNOSIDASE (EUROFUNG)"/>
    <property type="match status" value="1"/>
</dbReference>
<name>A0ABU2XPZ8_9ACTN</name>
<dbReference type="SUPFAM" id="SSF48208">
    <property type="entry name" value="Six-hairpin glycosidases"/>
    <property type="match status" value="1"/>
</dbReference>
<keyword evidence="9" id="KW-1185">Reference proteome</keyword>
<dbReference type="Gene3D" id="2.60.40.10">
    <property type="entry name" value="Immunoglobulins"/>
    <property type="match status" value="1"/>
</dbReference>
<dbReference type="PANTHER" id="PTHR33307:SF6">
    <property type="entry name" value="ALPHA-RHAMNOSIDASE (EUROFUNG)-RELATED"/>
    <property type="match status" value="1"/>
</dbReference>
<feature type="domain" description="Alpha-L-rhamnosidase concanavalin-like" evidence="4">
    <location>
        <begin position="310"/>
        <end position="418"/>
    </location>
</feature>
<dbReference type="InterPro" id="IPR013783">
    <property type="entry name" value="Ig-like_fold"/>
</dbReference>
<evidence type="ECO:0000313" key="9">
    <source>
        <dbReference type="Proteomes" id="UP001180754"/>
    </source>
</evidence>
<dbReference type="InterPro" id="IPR013737">
    <property type="entry name" value="Bac_rhamnosid_N"/>
</dbReference>
<comment type="catalytic activity">
    <reaction evidence="1">
        <text>Hydrolysis of terminal non-reducing alpha-L-rhamnose residues in alpha-L-rhamnosides.</text>
        <dbReference type="EC" id="3.2.1.40"/>
    </reaction>
</comment>
<accession>A0ABU2XPZ8</accession>
<feature type="domain" description="Bacterial alpha-L-rhamnosidase N-terminal" evidence="5">
    <location>
        <begin position="143"/>
        <end position="273"/>
    </location>
</feature>
<dbReference type="EC" id="3.2.1.40" evidence="2"/>
<organism evidence="8 9">
    <name type="scientific">Streptomyces lonegramiae</name>
    <dbReference type="NCBI Taxonomy" id="3075524"/>
    <lineage>
        <taxon>Bacteria</taxon>
        <taxon>Bacillati</taxon>
        <taxon>Actinomycetota</taxon>
        <taxon>Actinomycetes</taxon>
        <taxon>Kitasatosporales</taxon>
        <taxon>Streptomycetaceae</taxon>
        <taxon>Streptomyces</taxon>
    </lineage>
</organism>
<evidence type="ECO:0000313" key="8">
    <source>
        <dbReference type="EMBL" id="MDT0547532.1"/>
    </source>
</evidence>
<gene>
    <name evidence="8" type="ORF">RND15_33250</name>
</gene>
<sequence length="894" mass="98045">MNNAPYDLRIDSGGDQFAVSGPAPRLSWKPPSGTGRPAGYELQCAVDGEARPAVAVAPGRHRFLPWPWAALRSGRQVAWRVRATGADSADGLSPWSKWSTFEVGLLDKDWRARWISPAESGDPGYGKRPARTLTTRFEARPGVRSARLYATALGVYEAYVNGERAGTAELSPGATSYDRTLYAQASDVTAAVRAGGNRIEIVLSDGWYRGQVGAFRLPAGWGTVLGARAELHIRYEDGSHQVVLSDETWTSAGSAITRADLMDGQSTDFRAGPRAERPVLVDQIEAPAIDWSPAPPVRVVGSRPARSVTQLADGLWIADFGQNASGRTALSDLGPAGTRTVVDYGEHIGADGDLTTAHLDSVRPGEEPVPFVQRDEAVSAGRGEVFEPRHTVHGFRYARLRRDGAPLDPASLTMHVVHTDLRRTGTFACSDDDLNRLHEIADWSFRGNAVDVPTDCPTRERLAWTGDYQVFAPTATRLYDVLGFSRKWLRSVRDDQLPDGRIANFSPDGRRIKHHLDDQFAMMTGSAGWGDAIVAVPWELYRSYGDQEVLAENWEAMVRWVEWALRTARTARHRSRIERSAVPLPHERYLWDGSFHWGEWTEPKAKAADGTRADPIRDDPIAWFTADKGEVGTAFLYRSTSTLARAAKVLGRAEDAARYAETAERVRDAWRTEFLTSDGRTTGDTQAAYVRALSLGLVPDELCPAAAARLVELIRAAGTHLGTGFLATGDLLPVLCDTGHADTAYELLFRRTAPSWLYMLDRGATTIWEDWEGVDENGDAHDSLNHYSKGAVIRFLHTHTLGLRQAPGSVAWESFEVAPVPHPSLTWARGTHDSPQGTITVEWRRTGDELTLTVDVPPATTARVVFPDGATETATAGRFRATRRTGKASGDQRC</sequence>
<dbReference type="InterPro" id="IPR035398">
    <property type="entry name" value="Bac_rhamnosid_C"/>
</dbReference>
<dbReference type="InterPro" id="IPR012341">
    <property type="entry name" value="6hp_glycosidase-like_sf"/>
</dbReference>
<evidence type="ECO:0000259" key="6">
    <source>
        <dbReference type="Pfam" id="PF17389"/>
    </source>
</evidence>
<dbReference type="Pfam" id="PF25788">
    <property type="entry name" value="Ig_Rha78A_N"/>
    <property type="match status" value="1"/>
</dbReference>
<dbReference type="Gene3D" id="1.50.10.10">
    <property type="match status" value="1"/>
</dbReference>
<evidence type="ECO:0000256" key="3">
    <source>
        <dbReference type="ARBA" id="ARBA00022801"/>
    </source>
</evidence>
<comment type="caution">
    <text evidence="8">The sequence shown here is derived from an EMBL/GenBank/DDBJ whole genome shotgun (WGS) entry which is preliminary data.</text>
</comment>
<dbReference type="EMBL" id="JAVRFD010000020">
    <property type="protein sequence ID" value="MDT0547532.1"/>
    <property type="molecule type" value="Genomic_DNA"/>
</dbReference>
<dbReference type="InterPro" id="IPR035396">
    <property type="entry name" value="Bac_rhamnosid6H"/>
</dbReference>
<keyword evidence="3 8" id="KW-0378">Hydrolase</keyword>
<evidence type="ECO:0000256" key="1">
    <source>
        <dbReference type="ARBA" id="ARBA00001445"/>
    </source>
</evidence>
<dbReference type="RefSeq" id="WP_311728052.1">
    <property type="nucleotide sequence ID" value="NZ_JAVRFD010000020.1"/>
</dbReference>
<protein>
    <recommendedName>
        <fullName evidence="2">alpha-L-rhamnosidase</fullName>
        <ecNumber evidence="2">3.2.1.40</ecNumber>
    </recommendedName>
</protein>
<dbReference type="Gene3D" id="2.60.120.260">
    <property type="entry name" value="Galactose-binding domain-like"/>
    <property type="match status" value="2"/>
</dbReference>
<evidence type="ECO:0000256" key="2">
    <source>
        <dbReference type="ARBA" id="ARBA00012652"/>
    </source>
</evidence>
<dbReference type="Pfam" id="PF08531">
    <property type="entry name" value="Bac_rhamnosid_N"/>
    <property type="match status" value="1"/>
</dbReference>
<dbReference type="GO" id="GO:0016787">
    <property type="term" value="F:hydrolase activity"/>
    <property type="evidence" value="ECO:0007669"/>
    <property type="project" value="UniProtKB-KW"/>
</dbReference>
<dbReference type="InterPro" id="IPR008902">
    <property type="entry name" value="Rhamnosid_concanavalin"/>
</dbReference>
<dbReference type="Pfam" id="PF17390">
    <property type="entry name" value="Bac_rhamnosid_C"/>
    <property type="match status" value="1"/>
</dbReference>
<dbReference type="InterPro" id="IPR008928">
    <property type="entry name" value="6-hairpin_glycosidase_sf"/>
</dbReference>
<feature type="domain" description="Alpha-L-rhamnosidase six-hairpin glycosidase" evidence="6">
    <location>
        <begin position="422"/>
        <end position="799"/>
    </location>
</feature>
<dbReference type="Pfam" id="PF05592">
    <property type="entry name" value="Bac_rhamnosid"/>
    <property type="match status" value="1"/>
</dbReference>
<proteinExistence type="predicted"/>
<evidence type="ECO:0000259" key="5">
    <source>
        <dbReference type="Pfam" id="PF08531"/>
    </source>
</evidence>
<dbReference type="Proteomes" id="UP001180754">
    <property type="component" value="Unassembled WGS sequence"/>
</dbReference>
<dbReference type="Gene3D" id="2.60.420.10">
    <property type="entry name" value="Maltose phosphorylase, domain 3"/>
    <property type="match status" value="1"/>
</dbReference>
<evidence type="ECO:0000259" key="7">
    <source>
        <dbReference type="Pfam" id="PF17390"/>
    </source>
</evidence>
<reference evidence="8" key="1">
    <citation type="submission" date="2024-05" db="EMBL/GenBank/DDBJ databases">
        <title>30 novel species of actinomycetes from the DSMZ collection.</title>
        <authorList>
            <person name="Nouioui I."/>
        </authorList>
    </citation>
    <scope>NUCLEOTIDE SEQUENCE</scope>
    <source>
        <strain evidence="8">DSM 41529</strain>
    </source>
</reference>
<feature type="domain" description="Alpha-L-rhamnosidase C-terminal" evidence="7">
    <location>
        <begin position="802"/>
        <end position="875"/>
    </location>
</feature>